<comment type="caution">
    <text evidence="3">The sequence shown here is derived from an EMBL/GenBank/DDBJ whole genome shotgun (WGS) entry which is preliminary data.</text>
</comment>
<dbReference type="InterPro" id="IPR025588">
    <property type="entry name" value="YcxB-like_C"/>
</dbReference>
<evidence type="ECO:0000313" key="3">
    <source>
        <dbReference type="EMBL" id="MBC5787924.1"/>
    </source>
</evidence>
<feature type="transmembrane region" description="Helical" evidence="1">
    <location>
        <begin position="52"/>
        <end position="74"/>
    </location>
</feature>
<feature type="domain" description="YcxB-like C-terminal" evidence="2">
    <location>
        <begin position="107"/>
        <end position="161"/>
    </location>
</feature>
<evidence type="ECO:0000313" key="4">
    <source>
        <dbReference type="Proteomes" id="UP000649151"/>
    </source>
</evidence>
<keyword evidence="1" id="KW-0472">Membrane</keyword>
<evidence type="ECO:0000256" key="1">
    <source>
        <dbReference type="SAM" id="Phobius"/>
    </source>
</evidence>
<keyword evidence="1" id="KW-0812">Transmembrane</keyword>
<gene>
    <name evidence="3" type="ORF">H8Z77_07830</name>
</gene>
<dbReference type="Proteomes" id="UP000649151">
    <property type="component" value="Unassembled WGS sequence"/>
</dbReference>
<dbReference type="Pfam" id="PF14317">
    <property type="entry name" value="YcxB"/>
    <property type="match status" value="1"/>
</dbReference>
<proteinExistence type="predicted"/>
<keyword evidence="1" id="KW-1133">Transmembrane helix</keyword>
<protein>
    <submittedName>
        <fullName evidence="3">YcxB family protein</fullName>
    </submittedName>
</protein>
<organism evidence="3 4">
    <name type="scientific">Clostridium facile</name>
    <dbReference type="NCBI Taxonomy" id="2763035"/>
    <lineage>
        <taxon>Bacteria</taxon>
        <taxon>Bacillati</taxon>
        <taxon>Bacillota</taxon>
        <taxon>Clostridia</taxon>
        <taxon>Eubacteriales</taxon>
        <taxon>Clostridiaceae</taxon>
        <taxon>Clostridium</taxon>
    </lineage>
</organism>
<sequence length="169" mass="20227">MDSLFENNYTRTLAITKELYRYWYFKRPFLVVFDILFGLFFVYHIIEYVVYHYSYNLIMSIYAPLFFLLQFYLYHRAAKTVIKRDMEIMNGRFMNIKIIATDQLIQNISSTGSISKVPYFKIEKVIQTKNLILLRSEAKLIYMLPKNSFTKGTPEEFIAFLRQKGLKVS</sequence>
<dbReference type="RefSeq" id="WP_186996672.1">
    <property type="nucleotide sequence ID" value="NZ_JACOQK010000001.1"/>
</dbReference>
<keyword evidence="4" id="KW-1185">Reference proteome</keyword>
<name>A0ABR7IS01_9CLOT</name>
<dbReference type="EMBL" id="JACOQK010000001">
    <property type="protein sequence ID" value="MBC5787924.1"/>
    <property type="molecule type" value="Genomic_DNA"/>
</dbReference>
<reference evidence="3 4" key="1">
    <citation type="submission" date="2020-08" db="EMBL/GenBank/DDBJ databases">
        <title>Genome public.</title>
        <authorList>
            <person name="Liu C."/>
            <person name="Sun Q."/>
        </authorList>
    </citation>
    <scope>NUCLEOTIDE SEQUENCE [LARGE SCALE GENOMIC DNA]</scope>
    <source>
        <strain evidence="3 4">NSJ-27</strain>
    </source>
</reference>
<evidence type="ECO:0000259" key="2">
    <source>
        <dbReference type="Pfam" id="PF14317"/>
    </source>
</evidence>
<accession>A0ABR7IS01</accession>
<feature type="transmembrane region" description="Helical" evidence="1">
    <location>
        <begin position="29"/>
        <end position="46"/>
    </location>
</feature>